<dbReference type="PROSITE" id="PS50850">
    <property type="entry name" value="MFS"/>
    <property type="match status" value="1"/>
</dbReference>
<evidence type="ECO:0000313" key="6">
    <source>
        <dbReference type="EMBL" id="PCH60844.1"/>
    </source>
</evidence>
<dbReference type="SUPFAM" id="SSF103473">
    <property type="entry name" value="MFS general substrate transporter"/>
    <property type="match status" value="1"/>
</dbReference>
<dbReference type="InterPro" id="IPR036259">
    <property type="entry name" value="MFS_trans_sf"/>
</dbReference>
<dbReference type="Pfam" id="PF07690">
    <property type="entry name" value="MFS_1"/>
    <property type="match status" value="1"/>
</dbReference>
<feature type="transmembrane region" description="Helical" evidence="4">
    <location>
        <begin position="323"/>
        <end position="345"/>
    </location>
</feature>
<dbReference type="EMBL" id="NVQR01000080">
    <property type="protein sequence ID" value="PCH60844.1"/>
    <property type="molecule type" value="Genomic_DNA"/>
</dbReference>
<dbReference type="GO" id="GO:0022857">
    <property type="term" value="F:transmembrane transporter activity"/>
    <property type="evidence" value="ECO:0007669"/>
    <property type="project" value="InterPro"/>
</dbReference>
<dbReference type="InterPro" id="IPR020846">
    <property type="entry name" value="MFS_dom"/>
</dbReference>
<evidence type="ECO:0000256" key="3">
    <source>
        <dbReference type="ARBA" id="ARBA00023136"/>
    </source>
</evidence>
<keyword evidence="2 4" id="KW-1133">Transmembrane helix</keyword>
<evidence type="ECO:0000313" key="7">
    <source>
        <dbReference type="Proteomes" id="UP000218172"/>
    </source>
</evidence>
<dbReference type="AlphaFoldDB" id="A0A2A4MM73"/>
<feature type="transmembrane region" description="Helical" evidence="4">
    <location>
        <begin position="146"/>
        <end position="165"/>
    </location>
</feature>
<feature type="transmembrane region" description="Helical" evidence="4">
    <location>
        <begin position="9"/>
        <end position="29"/>
    </location>
</feature>
<keyword evidence="1 4" id="KW-0812">Transmembrane</keyword>
<keyword evidence="3 4" id="KW-0472">Membrane</keyword>
<evidence type="ECO:0000259" key="5">
    <source>
        <dbReference type="PROSITE" id="PS50850"/>
    </source>
</evidence>
<dbReference type="InterPro" id="IPR011701">
    <property type="entry name" value="MFS"/>
</dbReference>
<feature type="transmembrane region" description="Helical" evidence="4">
    <location>
        <begin position="299"/>
        <end position="317"/>
    </location>
</feature>
<feature type="domain" description="Major facilitator superfamily (MFS) profile" evidence="5">
    <location>
        <begin position="12"/>
        <end position="415"/>
    </location>
</feature>
<proteinExistence type="predicted"/>
<feature type="transmembrane region" description="Helical" evidence="4">
    <location>
        <begin position="357"/>
        <end position="378"/>
    </location>
</feature>
<evidence type="ECO:0000256" key="2">
    <source>
        <dbReference type="ARBA" id="ARBA00022989"/>
    </source>
</evidence>
<name>A0A2A4MM73_9GAMM</name>
<feature type="transmembrane region" description="Helical" evidence="4">
    <location>
        <begin position="390"/>
        <end position="411"/>
    </location>
</feature>
<evidence type="ECO:0000256" key="4">
    <source>
        <dbReference type="SAM" id="Phobius"/>
    </source>
</evidence>
<feature type="transmembrane region" description="Helical" evidence="4">
    <location>
        <begin position="185"/>
        <end position="204"/>
    </location>
</feature>
<dbReference type="Proteomes" id="UP000218172">
    <property type="component" value="Unassembled WGS sequence"/>
</dbReference>
<gene>
    <name evidence="6" type="ORF">COC19_05395</name>
</gene>
<organism evidence="6 7">
    <name type="scientific">SAR86 cluster bacterium</name>
    <dbReference type="NCBI Taxonomy" id="2030880"/>
    <lineage>
        <taxon>Bacteria</taxon>
        <taxon>Pseudomonadati</taxon>
        <taxon>Pseudomonadota</taxon>
        <taxon>Gammaproteobacteria</taxon>
        <taxon>SAR86 cluster</taxon>
    </lineage>
</organism>
<feature type="transmembrane region" description="Helical" evidence="4">
    <location>
        <begin position="81"/>
        <end position="100"/>
    </location>
</feature>
<dbReference type="CDD" id="cd06174">
    <property type="entry name" value="MFS"/>
    <property type="match status" value="1"/>
</dbReference>
<feature type="transmembrane region" description="Helical" evidence="4">
    <location>
        <begin position="49"/>
        <end position="69"/>
    </location>
</feature>
<sequence length="415" mass="44801">MLGQKYKAYILLAALVFAGEIIYSLPFHITRFYRPTFLEVFQLNNTQLGDIFSVYGIMAMLAYFPGGLIADLFSARKLMSISLLATALGGVYLYTLPSALGLTVLFAWWGLSSVMLFWAAMIKATREIGVISGQGFAFGVLEGGRGLVASVVASVGVVILAAGLIEPSFSSLDSSLDRRQALQSVVAYYTGLTILAAMIIWLILPNNTVSAGRSKNLRFKVQGDFLAVLADGRVWLQGGIVLAIYCGFKALDNYGVYAVQVLGMSEVESAEFVTLLSYSRPIAAIVAGLLVDKWIANKMVILLFTVAAISSLMLGVTNITQLLLINLIFVSVSVYALRGVQFTLLESSHIDVKRTGAAVGLISLLGYTPDIFFASLTGRILDANPGLIGFQYYFFVLTIISILGLLLSIALRKAN</sequence>
<feature type="transmembrane region" description="Helical" evidence="4">
    <location>
        <begin position="106"/>
        <end position="125"/>
    </location>
</feature>
<accession>A0A2A4MM73</accession>
<evidence type="ECO:0000256" key="1">
    <source>
        <dbReference type="ARBA" id="ARBA00022692"/>
    </source>
</evidence>
<protein>
    <submittedName>
        <fullName evidence="6">MFS transporter</fullName>
    </submittedName>
</protein>
<feature type="transmembrane region" description="Helical" evidence="4">
    <location>
        <begin position="225"/>
        <end position="245"/>
    </location>
</feature>
<reference evidence="7" key="1">
    <citation type="submission" date="2017-08" db="EMBL/GenBank/DDBJ databases">
        <title>A dynamic microbial community with high functional redundancy inhabits the cold, oxic subseafloor aquifer.</title>
        <authorList>
            <person name="Tully B.J."/>
            <person name="Wheat C.G."/>
            <person name="Glazer B.T."/>
            <person name="Huber J.A."/>
        </authorList>
    </citation>
    <scope>NUCLEOTIDE SEQUENCE [LARGE SCALE GENOMIC DNA]</scope>
</reference>
<dbReference type="Gene3D" id="1.20.1250.20">
    <property type="entry name" value="MFS general substrate transporter like domains"/>
    <property type="match status" value="2"/>
</dbReference>
<comment type="caution">
    <text evidence="6">The sequence shown here is derived from an EMBL/GenBank/DDBJ whole genome shotgun (WGS) entry which is preliminary data.</text>
</comment>